<name>A0A343A487_9CUCU</name>
<feature type="transmembrane region" description="Helical" evidence="17">
    <location>
        <begin position="306"/>
        <end position="325"/>
    </location>
</feature>
<feature type="transmembrane region" description="Helical" evidence="17">
    <location>
        <begin position="120"/>
        <end position="138"/>
    </location>
</feature>
<keyword evidence="11 17" id="KW-1133">Transmembrane helix</keyword>
<comment type="function">
    <text evidence="1">Core subunit of the mitochondrial membrane respiratory chain NADH dehydrogenase (Complex I) that is believed to belong to the minimal assembly required for catalysis. Complex I functions in the transfer of electrons from NADH to the respiratory chain. The immediate electron acceptor for the enzyme is believed to be ubiquinone.</text>
</comment>
<feature type="chain" id="PRO_5016822528" description="NADH-ubiquinone oxidoreductase chain 4" evidence="18">
    <location>
        <begin position="20"/>
        <end position="420"/>
    </location>
</feature>
<evidence type="ECO:0000256" key="12">
    <source>
        <dbReference type="ARBA" id="ARBA00023027"/>
    </source>
</evidence>
<accession>A0A343A487</accession>
<evidence type="ECO:0000256" key="5">
    <source>
        <dbReference type="ARBA" id="ARBA00021006"/>
    </source>
</evidence>
<keyword evidence="10 17" id="KW-0249">Electron transport</keyword>
<keyword evidence="15 17" id="KW-0472">Membrane</keyword>
<feature type="signal peptide" evidence="18">
    <location>
        <begin position="1"/>
        <end position="19"/>
    </location>
</feature>
<dbReference type="PANTHER" id="PTHR43507:SF20">
    <property type="entry name" value="NADH-UBIQUINONE OXIDOREDUCTASE CHAIN 4"/>
    <property type="match status" value="1"/>
</dbReference>
<comment type="similarity">
    <text evidence="3 17">Belongs to the complex I subunit 4 family.</text>
</comment>
<evidence type="ECO:0000256" key="6">
    <source>
        <dbReference type="ARBA" id="ARBA00022448"/>
    </source>
</evidence>
<dbReference type="Pfam" id="PF01059">
    <property type="entry name" value="Oxidored_q5_N"/>
    <property type="match status" value="1"/>
</dbReference>
<evidence type="ECO:0000256" key="8">
    <source>
        <dbReference type="ARBA" id="ARBA00022692"/>
    </source>
</evidence>
<feature type="transmembrane region" description="Helical" evidence="17">
    <location>
        <begin position="187"/>
        <end position="208"/>
    </location>
</feature>
<keyword evidence="6 17" id="KW-0813">Transport</keyword>
<dbReference type="AlphaFoldDB" id="A0A343A487"/>
<dbReference type="GO" id="GO:0008137">
    <property type="term" value="F:NADH dehydrogenase (ubiquinone) activity"/>
    <property type="evidence" value="ECO:0007669"/>
    <property type="project" value="UniProtKB-UniRule"/>
</dbReference>
<feature type="transmembrane region" description="Helical" evidence="17">
    <location>
        <begin position="275"/>
        <end position="294"/>
    </location>
</feature>
<dbReference type="Pfam" id="PF00361">
    <property type="entry name" value="Proton_antipo_M"/>
    <property type="match status" value="1"/>
</dbReference>
<evidence type="ECO:0000259" key="20">
    <source>
        <dbReference type="Pfam" id="PF01059"/>
    </source>
</evidence>
<feature type="transmembrane region" description="Helical" evidence="17">
    <location>
        <begin position="220"/>
        <end position="239"/>
    </location>
</feature>
<sequence length="420" mass="48023">MQWLLFFLSLSILLNYVLDFSFESLSYCLGVDLMSSSLVFLSFWICSLMLMASGSIFNLNNFKEFFMFIVVMMLFSLCLTFLSLNMFIFYLFFEISLIPVLILILGWGNQPERLQAGIYLLFYTMMASLPMMVVIFYFYLENGSLDFCMIFSFYQDCFLFVCMNLVFLIKMPMFFVHLWLPKAHVEAPVAGSMMLAGIMLKLGGYGVLRLLKYFNIIEGFLLLMSISLMGGIIVSYICLRQSDMKSLIAYSSVVHMSLVLSGIVTMNFWGFTGSLGMMVAHGLCSSGLFCLVNLNYERLTSRSLYLNKGLINLIPSLSLWWFLLISSNMSAPPSFNLMGEIMLINSVLALSEINMGLLMLLSFFGASYSIYLFAFSQHGQFYSGIYGLSLVKVREYYLLFLHWIPLNFLILKGDLVCLWN</sequence>
<comment type="catalytic activity">
    <reaction evidence="16 17">
        <text>a ubiquinone + NADH + 5 H(+)(in) = a ubiquinol + NAD(+) + 4 H(+)(out)</text>
        <dbReference type="Rhea" id="RHEA:29091"/>
        <dbReference type="Rhea" id="RHEA-COMP:9565"/>
        <dbReference type="Rhea" id="RHEA-COMP:9566"/>
        <dbReference type="ChEBI" id="CHEBI:15378"/>
        <dbReference type="ChEBI" id="CHEBI:16389"/>
        <dbReference type="ChEBI" id="CHEBI:17976"/>
        <dbReference type="ChEBI" id="CHEBI:57540"/>
        <dbReference type="ChEBI" id="CHEBI:57945"/>
        <dbReference type="EC" id="7.1.1.2"/>
    </reaction>
</comment>
<feature type="transmembrane region" description="Helical" evidence="17">
    <location>
        <begin position="396"/>
        <end position="419"/>
    </location>
</feature>
<evidence type="ECO:0000313" key="21">
    <source>
        <dbReference type="EMBL" id="AOY39365.1"/>
    </source>
</evidence>
<evidence type="ECO:0000256" key="2">
    <source>
        <dbReference type="ARBA" id="ARBA00004225"/>
    </source>
</evidence>
<evidence type="ECO:0000256" key="15">
    <source>
        <dbReference type="ARBA" id="ARBA00023136"/>
    </source>
</evidence>
<dbReference type="GO" id="GO:0003954">
    <property type="term" value="F:NADH dehydrogenase activity"/>
    <property type="evidence" value="ECO:0007669"/>
    <property type="project" value="TreeGrafter"/>
</dbReference>
<gene>
    <name evidence="21" type="primary">nad4</name>
</gene>
<feature type="transmembrane region" description="Helical" evidence="17">
    <location>
        <begin position="357"/>
        <end position="376"/>
    </location>
</feature>
<evidence type="ECO:0000256" key="10">
    <source>
        <dbReference type="ARBA" id="ARBA00022982"/>
    </source>
</evidence>
<evidence type="ECO:0000256" key="1">
    <source>
        <dbReference type="ARBA" id="ARBA00003257"/>
    </source>
</evidence>
<comment type="subcellular location">
    <subcellularLocation>
        <location evidence="2 17">Mitochondrion membrane</location>
        <topology evidence="2 17">Multi-pass membrane protein</topology>
    </subcellularLocation>
</comment>
<dbReference type="PRINTS" id="PR01437">
    <property type="entry name" value="NUOXDRDTASE4"/>
</dbReference>
<dbReference type="GO" id="GO:0048039">
    <property type="term" value="F:ubiquinone binding"/>
    <property type="evidence" value="ECO:0007669"/>
    <property type="project" value="TreeGrafter"/>
</dbReference>
<dbReference type="GO" id="GO:0042773">
    <property type="term" value="P:ATP synthesis coupled electron transport"/>
    <property type="evidence" value="ECO:0007669"/>
    <property type="project" value="InterPro"/>
</dbReference>
<keyword evidence="9" id="KW-1278">Translocase</keyword>
<keyword evidence="12 17" id="KW-0520">NAD</keyword>
<feature type="transmembrane region" description="Helical" evidence="17">
    <location>
        <begin position="246"/>
        <end position="269"/>
    </location>
</feature>
<dbReference type="GO" id="GO:0031966">
    <property type="term" value="C:mitochondrial membrane"/>
    <property type="evidence" value="ECO:0007669"/>
    <property type="project" value="UniProtKB-SubCell"/>
</dbReference>
<dbReference type="InterPro" id="IPR000260">
    <property type="entry name" value="NADH4_N"/>
</dbReference>
<keyword evidence="8 17" id="KW-0812">Transmembrane</keyword>
<feature type="domain" description="NADH:ubiquinone oxidoreductase chain 4 N-terminal" evidence="20">
    <location>
        <begin position="2"/>
        <end position="80"/>
    </location>
</feature>
<dbReference type="EMBL" id="KX035153">
    <property type="protein sequence ID" value="AOY39365.1"/>
    <property type="molecule type" value="Genomic_DNA"/>
</dbReference>
<evidence type="ECO:0000256" key="7">
    <source>
        <dbReference type="ARBA" id="ARBA00022660"/>
    </source>
</evidence>
<keyword evidence="13 17" id="KW-0830">Ubiquinone</keyword>
<keyword evidence="14 17" id="KW-0496">Mitochondrion</keyword>
<protein>
    <recommendedName>
        <fullName evidence="5 17">NADH-ubiquinone oxidoreductase chain 4</fullName>
        <ecNumber evidence="4 17">7.1.1.2</ecNumber>
    </recommendedName>
</protein>
<dbReference type="PANTHER" id="PTHR43507">
    <property type="entry name" value="NADH-UBIQUINONE OXIDOREDUCTASE CHAIN 4"/>
    <property type="match status" value="1"/>
</dbReference>
<evidence type="ECO:0000256" key="16">
    <source>
        <dbReference type="ARBA" id="ARBA00049551"/>
    </source>
</evidence>
<keyword evidence="7 17" id="KW-0679">Respiratory chain</keyword>
<organism evidence="21">
    <name type="scientific">Pelecotoma fennica</name>
    <dbReference type="NCBI Taxonomy" id="433262"/>
    <lineage>
        <taxon>Eukaryota</taxon>
        <taxon>Metazoa</taxon>
        <taxon>Ecdysozoa</taxon>
        <taxon>Arthropoda</taxon>
        <taxon>Hexapoda</taxon>
        <taxon>Insecta</taxon>
        <taxon>Pterygota</taxon>
        <taxon>Neoptera</taxon>
        <taxon>Endopterygota</taxon>
        <taxon>Coleoptera</taxon>
        <taxon>Polyphaga</taxon>
        <taxon>Cucujiformia</taxon>
        <taxon>Ripiphoridae</taxon>
        <taxon>Pelecotoma</taxon>
    </lineage>
</organism>
<dbReference type="InterPro" id="IPR001750">
    <property type="entry name" value="ND/Mrp_TM"/>
</dbReference>
<proteinExistence type="inferred from homology"/>
<geneLocation type="mitochondrion" evidence="21"/>
<reference evidence="21" key="1">
    <citation type="submission" date="2016-04" db="EMBL/GenBank/DDBJ databases">
        <title>Mitochondria of unsequenced beetle families.</title>
        <authorList>
            <person name="Linard B."/>
            <person name="Andujar C."/>
            <person name="Arribas P."/>
            <person name="Vogler A.P."/>
        </authorList>
    </citation>
    <scope>NUCLEOTIDE SEQUENCE</scope>
</reference>
<feature type="transmembrane region" description="Helical" evidence="17">
    <location>
        <begin position="88"/>
        <end position="108"/>
    </location>
</feature>
<evidence type="ECO:0000256" key="9">
    <source>
        <dbReference type="ARBA" id="ARBA00022967"/>
    </source>
</evidence>
<evidence type="ECO:0000256" key="18">
    <source>
        <dbReference type="SAM" id="SignalP"/>
    </source>
</evidence>
<feature type="transmembrane region" description="Helical" evidence="17">
    <location>
        <begin position="35"/>
        <end position="53"/>
    </location>
</feature>
<evidence type="ECO:0000256" key="11">
    <source>
        <dbReference type="ARBA" id="ARBA00022989"/>
    </source>
</evidence>
<evidence type="ECO:0000256" key="4">
    <source>
        <dbReference type="ARBA" id="ARBA00012944"/>
    </source>
</evidence>
<evidence type="ECO:0000259" key="19">
    <source>
        <dbReference type="Pfam" id="PF00361"/>
    </source>
</evidence>
<feature type="transmembrane region" description="Helical" evidence="17">
    <location>
        <begin position="158"/>
        <end position="180"/>
    </location>
</feature>
<keyword evidence="18" id="KW-0732">Signal</keyword>
<evidence type="ECO:0000256" key="13">
    <source>
        <dbReference type="ARBA" id="ARBA00023075"/>
    </source>
</evidence>
<evidence type="ECO:0000256" key="17">
    <source>
        <dbReference type="RuleBase" id="RU003297"/>
    </source>
</evidence>
<dbReference type="EC" id="7.1.1.2" evidence="4 17"/>
<dbReference type="GO" id="GO:0015990">
    <property type="term" value="P:electron transport coupled proton transport"/>
    <property type="evidence" value="ECO:0007669"/>
    <property type="project" value="TreeGrafter"/>
</dbReference>
<evidence type="ECO:0000256" key="3">
    <source>
        <dbReference type="ARBA" id="ARBA00009025"/>
    </source>
</evidence>
<dbReference type="InterPro" id="IPR003918">
    <property type="entry name" value="NADH_UbQ_OxRdtase"/>
</dbReference>
<comment type="function">
    <text evidence="17">Core subunit of the mitochondrial membrane respiratory chain NADH dehydrogenase (Complex I) which catalyzes electron transfer from NADH through the respiratory chain, using ubiquinone as an electron acceptor. Essential for the catalytic activity and assembly of complex I.</text>
</comment>
<evidence type="ECO:0000256" key="14">
    <source>
        <dbReference type="ARBA" id="ARBA00023128"/>
    </source>
</evidence>
<feature type="domain" description="NADH:quinone oxidoreductase/Mrp antiporter transmembrane" evidence="19">
    <location>
        <begin position="83"/>
        <end position="364"/>
    </location>
</feature>
<feature type="transmembrane region" description="Helical" evidence="17">
    <location>
        <begin position="65"/>
        <end position="82"/>
    </location>
</feature>